<sequence>MVFLQTSNQPLAFKDSASGRVNVFLGMQEAPKTSQEAKAPPSYRYASALYINQAATDSAILQAMFHTATLTPLDLPTLKAIKLAQINASYQEALDLITQATPQAEIQSWPTQESEAKAYQNNQEAQTPYIDSLAKARGVEKAELVAKILEKAQIFSTLSATLTGSRQKCEDAITKAQSSQELEAIIFSPKVEQESAQDDMQTYEEQA</sequence>
<evidence type="ECO:0000313" key="2">
    <source>
        <dbReference type="Proteomes" id="UP000254841"/>
    </source>
</evidence>
<gene>
    <name evidence="1" type="ORF">NCTC12410_00047</name>
</gene>
<dbReference type="EMBL" id="UGHV01000001">
    <property type="protein sequence ID" value="STO96238.1"/>
    <property type="molecule type" value="Genomic_DNA"/>
</dbReference>
<name>A0A377J1I3_9HELI</name>
<reference evidence="1 2" key="1">
    <citation type="submission" date="2018-06" db="EMBL/GenBank/DDBJ databases">
        <authorList>
            <consortium name="Pathogen Informatics"/>
            <person name="Doyle S."/>
        </authorList>
    </citation>
    <scope>NUCLEOTIDE SEQUENCE [LARGE SCALE GENOMIC DNA]</scope>
    <source>
        <strain evidence="1 2">NCTC12410</strain>
    </source>
</reference>
<protein>
    <submittedName>
        <fullName evidence="1">Uncharacterized protein</fullName>
    </submittedName>
</protein>
<dbReference type="RefSeq" id="WP_115010616.1">
    <property type="nucleotide sequence ID" value="NZ_UGHV01000001.1"/>
</dbReference>
<organism evidence="1 2">
    <name type="scientific">Helicobacter canis</name>
    <dbReference type="NCBI Taxonomy" id="29419"/>
    <lineage>
        <taxon>Bacteria</taxon>
        <taxon>Pseudomonadati</taxon>
        <taxon>Campylobacterota</taxon>
        <taxon>Epsilonproteobacteria</taxon>
        <taxon>Campylobacterales</taxon>
        <taxon>Helicobacteraceae</taxon>
        <taxon>Helicobacter</taxon>
    </lineage>
</organism>
<evidence type="ECO:0000313" key="1">
    <source>
        <dbReference type="EMBL" id="STO96238.1"/>
    </source>
</evidence>
<dbReference type="OrthoDB" id="8596093at2"/>
<dbReference type="Proteomes" id="UP000254841">
    <property type="component" value="Unassembled WGS sequence"/>
</dbReference>
<accession>A0A377J1I3</accession>
<dbReference type="AlphaFoldDB" id="A0A377J1I3"/>
<proteinExistence type="predicted"/>